<dbReference type="InterPro" id="IPR017932">
    <property type="entry name" value="GATase_2_dom"/>
</dbReference>
<dbReference type="GO" id="GO:0016740">
    <property type="term" value="F:transferase activity"/>
    <property type="evidence" value="ECO:0007669"/>
    <property type="project" value="UniProtKB-KW"/>
</dbReference>
<gene>
    <name evidence="3" type="ORF">CARN2_0331</name>
</gene>
<dbReference type="EMBL" id="CABM01000068">
    <property type="protein sequence ID" value="CBH99153.1"/>
    <property type="molecule type" value="Genomic_DNA"/>
</dbReference>
<evidence type="ECO:0000259" key="2">
    <source>
        <dbReference type="PROSITE" id="PS51278"/>
    </source>
</evidence>
<keyword evidence="1 3" id="KW-0315">Glutamine amidotransferase</keyword>
<evidence type="ECO:0000313" key="3">
    <source>
        <dbReference type="EMBL" id="CBH99153.1"/>
    </source>
</evidence>
<dbReference type="InterPro" id="IPR026869">
    <property type="entry name" value="EgtC-like"/>
</dbReference>
<comment type="caution">
    <text evidence="3">The sequence shown here is derived from an EMBL/GenBank/DDBJ whole genome shotgun (WGS) entry which is preliminary data.</text>
</comment>
<proteinExistence type="predicted"/>
<dbReference type="PROSITE" id="PS51278">
    <property type="entry name" value="GATASE_TYPE_2"/>
    <property type="match status" value="1"/>
</dbReference>
<dbReference type="PANTHER" id="PTHR42824">
    <property type="entry name" value="GLUTAMINE AMIDOTRANSFERASE"/>
    <property type="match status" value="1"/>
</dbReference>
<accession>E6PW46</accession>
<dbReference type="Gene3D" id="3.60.20.10">
    <property type="entry name" value="Glutamine Phosphoribosylpyrophosphate, subunit 1, domain 1"/>
    <property type="match status" value="1"/>
</dbReference>
<dbReference type="SUPFAM" id="SSF56235">
    <property type="entry name" value="N-terminal nucleophile aminohydrolases (Ntn hydrolases)"/>
    <property type="match status" value="1"/>
</dbReference>
<dbReference type="InterPro" id="IPR029055">
    <property type="entry name" value="Ntn_hydrolases_N"/>
</dbReference>
<evidence type="ECO:0000256" key="1">
    <source>
        <dbReference type="ARBA" id="ARBA00022962"/>
    </source>
</evidence>
<dbReference type="Pfam" id="PF13230">
    <property type="entry name" value="GATase_4"/>
    <property type="match status" value="1"/>
</dbReference>
<feature type="domain" description="Glutamine amidotransferase type-2" evidence="2">
    <location>
        <begin position="2"/>
        <end position="279"/>
    </location>
</feature>
<protein>
    <submittedName>
        <fullName evidence="3">Putative Glutamine amidotransferase</fullName>
    </submittedName>
</protein>
<dbReference type="CDD" id="cd01908">
    <property type="entry name" value="YafJ"/>
    <property type="match status" value="1"/>
</dbReference>
<sequence length="279" mass="30352">MCELFAVSSAHPARVRLRFAEFATHGAPVRGGNPDGWGAAYFDGPEAHVLREPLPAVQSAFARVLEDHDFHSTLVLAHVRRASRGPVALANTQPFSRELAGHRHVFAHNGDLPDIQSRWPLESGGLQACWQPIGQTDSEHVFCQLLRQLAPLWRAADGVPGVAARLDVVTAFAAWLRPIGPANFLYSDGDVLFAHSHRRHQADGSIRPPGLHLLRRRAAGVQLHEARGLQVRTRHHEVHALAMLASVPLGVGHWQPLAEGRVVVLRAGEVIASTGEAPV</sequence>
<dbReference type="PANTHER" id="PTHR42824:SF1">
    <property type="entry name" value="GLUTAMINE AMIDOTRANSFERASE YAFJ-RELATED"/>
    <property type="match status" value="1"/>
</dbReference>
<dbReference type="AlphaFoldDB" id="E6PW46"/>
<reference evidence="3" key="1">
    <citation type="submission" date="2009-10" db="EMBL/GenBank/DDBJ databases">
        <title>Diversity of trophic interactions inside an arsenic-rich microbial ecosystem.</title>
        <authorList>
            <person name="Bertin P.N."/>
            <person name="Heinrich-Salmeron A."/>
            <person name="Pelletier E."/>
            <person name="Goulhen-Chollet F."/>
            <person name="Arsene-Ploetze F."/>
            <person name="Gallien S."/>
            <person name="Calteau A."/>
            <person name="Vallenet D."/>
            <person name="Casiot C."/>
            <person name="Chane-Woon-Ming B."/>
            <person name="Giloteaux L."/>
            <person name="Barakat M."/>
            <person name="Bonnefoy V."/>
            <person name="Bruneel O."/>
            <person name="Chandler M."/>
            <person name="Cleiss J."/>
            <person name="Duran R."/>
            <person name="Elbaz-Poulichet F."/>
            <person name="Fonknechten N."/>
            <person name="Lauga B."/>
            <person name="Mornico D."/>
            <person name="Ortet P."/>
            <person name="Schaeffer C."/>
            <person name="Siguier P."/>
            <person name="Alexander Thil Smith A."/>
            <person name="Van Dorsselaer A."/>
            <person name="Weissenbach J."/>
            <person name="Medigue C."/>
            <person name="Le Paslier D."/>
        </authorList>
    </citation>
    <scope>NUCLEOTIDE SEQUENCE</scope>
</reference>
<organism evidence="3">
    <name type="scientific">mine drainage metagenome</name>
    <dbReference type="NCBI Taxonomy" id="410659"/>
    <lineage>
        <taxon>unclassified sequences</taxon>
        <taxon>metagenomes</taxon>
        <taxon>ecological metagenomes</taxon>
    </lineage>
</organism>
<name>E6PW46_9ZZZZ</name>
<keyword evidence="3" id="KW-0808">Transferase</keyword>